<dbReference type="GO" id="GO:0004553">
    <property type="term" value="F:hydrolase activity, hydrolyzing O-glycosyl compounds"/>
    <property type="evidence" value="ECO:0007669"/>
    <property type="project" value="TreeGrafter"/>
</dbReference>
<dbReference type="PANTHER" id="PTHR11051:SF14">
    <property type="entry name" value="MALTOSE PHOSPHORYLASE"/>
    <property type="match status" value="1"/>
</dbReference>
<dbReference type="InterPro" id="IPR005194">
    <property type="entry name" value="Glyco_hydro_65_C"/>
</dbReference>
<dbReference type="Pfam" id="PF03633">
    <property type="entry name" value="Glyco_hydro_65C"/>
    <property type="match status" value="1"/>
</dbReference>
<feature type="domain" description="Glycoside hydrolase family 65 central catalytic" evidence="1">
    <location>
        <begin position="2"/>
        <end position="83"/>
    </location>
</feature>
<gene>
    <name evidence="3" type="primary">malP_19</name>
    <name evidence="3" type="ORF">SDC9_203086</name>
</gene>
<dbReference type="Gene3D" id="1.50.10.10">
    <property type="match status" value="1"/>
</dbReference>
<name>A0A645J4J2_9ZZZZ</name>
<dbReference type="GO" id="GO:0050082">
    <property type="term" value="F:maltose phosphorylase activity"/>
    <property type="evidence" value="ECO:0007669"/>
    <property type="project" value="UniProtKB-EC"/>
</dbReference>
<keyword evidence="3" id="KW-0328">Glycosyltransferase</keyword>
<dbReference type="PANTHER" id="PTHR11051">
    <property type="entry name" value="GLYCOSYL HYDROLASE-RELATED"/>
    <property type="match status" value="1"/>
</dbReference>
<evidence type="ECO:0000313" key="3">
    <source>
        <dbReference type="EMBL" id="MPN55404.1"/>
    </source>
</evidence>
<dbReference type="InterPro" id="IPR008928">
    <property type="entry name" value="6-hairpin_glycosidase_sf"/>
</dbReference>
<proteinExistence type="predicted"/>
<dbReference type="InterPro" id="IPR005195">
    <property type="entry name" value="Glyco_hydro_65_M"/>
</dbReference>
<sequence>MLGLYLYYTNFDKEFIRRNFDFYEPRTVHESSLSPYLHSILASRVGYVDKAYNLFLHATRLDLDDYNNELEQGLHITSMAGGWLAIVRGFAGMQVLEGLMSFSPTIPQKWNSYIFKINFRGRTLQLCINKRNIEVKLIKGQSLKIKVYEKEYILEENNPAIISTIIKNQ</sequence>
<comment type="caution">
    <text evidence="3">The sequence shown here is derived from an EMBL/GenBank/DDBJ whole genome shotgun (WGS) entry which is preliminary data.</text>
</comment>
<feature type="domain" description="Glycoside hydrolase family 65 C-terminal" evidence="2">
    <location>
        <begin position="93"/>
        <end position="154"/>
    </location>
</feature>
<evidence type="ECO:0000259" key="1">
    <source>
        <dbReference type="Pfam" id="PF03632"/>
    </source>
</evidence>
<evidence type="ECO:0000259" key="2">
    <source>
        <dbReference type="Pfam" id="PF03633"/>
    </source>
</evidence>
<dbReference type="Gene3D" id="2.60.420.10">
    <property type="entry name" value="Maltose phosphorylase, domain 3"/>
    <property type="match status" value="1"/>
</dbReference>
<dbReference type="AlphaFoldDB" id="A0A645J4J2"/>
<accession>A0A645J4J2</accession>
<dbReference type="SUPFAM" id="SSF48208">
    <property type="entry name" value="Six-hairpin glycosidases"/>
    <property type="match status" value="1"/>
</dbReference>
<dbReference type="InterPro" id="IPR012341">
    <property type="entry name" value="6hp_glycosidase-like_sf"/>
</dbReference>
<organism evidence="3">
    <name type="scientific">bioreactor metagenome</name>
    <dbReference type="NCBI Taxonomy" id="1076179"/>
    <lineage>
        <taxon>unclassified sequences</taxon>
        <taxon>metagenomes</taxon>
        <taxon>ecological metagenomes</taxon>
    </lineage>
</organism>
<reference evidence="3" key="1">
    <citation type="submission" date="2019-08" db="EMBL/GenBank/DDBJ databases">
        <authorList>
            <person name="Kucharzyk K."/>
            <person name="Murdoch R.W."/>
            <person name="Higgins S."/>
            <person name="Loffler F."/>
        </authorList>
    </citation>
    <scope>NUCLEOTIDE SEQUENCE</scope>
</reference>
<keyword evidence="3" id="KW-0808">Transferase</keyword>
<protein>
    <submittedName>
        <fullName evidence="3">Maltose phosphorylase</fullName>
        <ecNumber evidence="3">2.4.1.8</ecNumber>
    </submittedName>
</protein>
<dbReference type="EMBL" id="VSSQ01124605">
    <property type="protein sequence ID" value="MPN55404.1"/>
    <property type="molecule type" value="Genomic_DNA"/>
</dbReference>
<dbReference type="Pfam" id="PF03632">
    <property type="entry name" value="Glyco_hydro_65m"/>
    <property type="match status" value="1"/>
</dbReference>
<dbReference type="EC" id="2.4.1.8" evidence="3"/>
<dbReference type="GO" id="GO:0005975">
    <property type="term" value="P:carbohydrate metabolic process"/>
    <property type="evidence" value="ECO:0007669"/>
    <property type="project" value="InterPro"/>
</dbReference>